<evidence type="ECO:0000259" key="3">
    <source>
        <dbReference type="Pfam" id="PF07885"/>
    </source>
</evidence>
<evidence type="ECO:0000256" key="2">
    <source>
        <dbReference type="SAM" id="Phobius"/>
    </source>
</evidence>
<gene>
    <name evidence="4" type="ORF">GUITHDRAFT_142197</name>
</gene>
<feature type="transmembrane region" description="Helical" evidence="2">
    <location>
        <begin position="348"/>
        <end position="366"/>
    </location>
</feature>
<feature type="transmembrane region" description="Helical" evidence="2">
    <location>
        <begin position="411"/>
        <end position="433"/>
    </location>
</feature>
<dbReference type="GO" id="GO:0016020">
    <property type="term" value="C:membrane"/>
    <property type="evidence" value="ECO:0007669"/>
    <property type="project" value="InterPro"/>
</dbReference>
<reference evidence="4 6" key="1">
    <citation type="journal article" date="2012" name="Nature">
        <title>Algal genomes reveal evolutionary mosaicism and the fate of nucleomorphs.</title>
        <authorList>
            <consortium name="DOE Joint Genome Institute"/>
            <person name="Curtis B.A."/>
            <person name="Tanifuji G."/>
            <person name="Burki F."/>
            <person name="Gruber A."/>
            <person name="Irimia M."/>
            <person name="Maruyama S."/>
            <person name="Arias M.C."/>
            <person name="Ball S.G."/>
            <person name="Gile G.H."/>
            <person name="Hirakawa Y."/>
            <person name="Hopkins J.F."/>
            <person name="Kuo A."/>
            <person name="Rensing S.A."/>
            <person name="Schmutz J."/>
            <person name="Symeonidi A."/>
            <person name="Elias M."/>
            <person name="Eveleigh R.J."/>
            <person name="Herman E.K."/>
            <person name="Klute M.J."/>
            <person name="Nakayama T."/>
            <person name="Obornik M."/>
            <person name="Reyes-Prieto A."/>
            <person name="Armbrust E.V."/>
            <person name="Aves S.J."/>
            <person name="Beiko R.G."/>
            <person name="Coutinho P."/>
            <person name="Dacks J.B."/>
            <person name="Durnford D.G."/>
            <person name="Fast N.M."/>
            <person name="Green B.R."/>
            <person name="Grisdale C.J."/>
            <person name="Hempel F."/>
            <person name="Henrissat B."/>
            <person name="Hoppner M.P."/>
            <person name="Ishida K."/>
            <person name="Kim E."/>
            <person name="Koreny L."/>
            <person name="Kroth P.G."/>
            <person name="Liu Y."/>
            <person name="Malik S.B."/>
            <person name="Maier U.G."/>
            <person name="McRose D."/>
            <person name="Mock T."/>
            <person name="Neilson J.A."/>
            <person name="Onodera N.T."/>
            <person name="Poole A.M."/>
            <person name="Pritham E.J."/>
            <person name="Richards T.A."/>
            <person name="Rocap G."/>
            <person name="Roy S.W."/>
            <person name="Sarai C."/>
            <person name="Schaack S."/>
            <person name="Shirato S."/>
            <person name="Slamovits C.H."/>
            <person name="Spencer D.F."/>
            <person name="Suzuki S."/>
            <person name="Worden A.Z."/>
            <person name="Zauner S."/>
            <person name="Barry K."/>
            <person name="Bell C."/>
            <person name="Bharti A.K."/>
            <person name="Crow J.A."/>
            <person name="Grimwood J."/>
            <person name="Kramer R."/>
            <person name="Lindquist E."/>
            <person name="Lucas S."/>
            <person name="Salamov A."/>
            <person name="McFadden G.I."/>
            <person name="Lane C.E."/>
            <person name="Keeling P.J."/>
            <person name="Gray M.W."/>
            <person name="Grigoriev I.V."/>
            <person name="Archibald J.M."/>
        </authorList>
    </citation>
    <scope>NUCLEOTIDE SEQUENCE</scope>
    <source>
        <strain evidence="4 6">CCMP2712</strain>
    </source>
</reference>
<keyword evidence="2" id="KW-0472">Membrane</keyword>
<feature type="transmembrane region" description="Helical" evidence="2">
    <location>
        <begin position="166"/>
        <end position="184"/>
    </location>
</feature>
<reference evidence="5" key="3">
    <citation type="submission" date="2016-03" db="UniProtKB">
        <authorList>
            <consortium name="EnsemblProtists"/>
        </authorList>
    </citation>
    <scope>IDENTIFICATION</scope>
</reference>
<evidence type="ECO:0000256" key="1">
    <source>
        <dbReference type="SAM" id="MobiDB-lite"/>
    </source>
</evidence>
<dbReference type="EMBL" id="JH993025">
    <property type="protein sequence ID" value="EKX41294.1"/>
    <property type="molecule type" value="Genomic_DNA"/>
</dbReference>
<feature type="region of interest" description="Disordered" evidence="1">
    <location>
        <begin position="85"/>
        <end position="124"/>
    </location>
</feature>
<keyword evidence="6" id="KW-1185">Reference proteome</keyword>
<dbReference type="Pfam" id="PF07885">
    <property type="entry name" value="Ion_trans_2"/>
    <property type="match status" value="1"/>
</dbReference>
<dbReference type="Proteomes" id="UP000011087">
    <property type="component" value="Unassembled WGS sequence"/>
</dbReference>
<evidence type="ECO:0000313" key="4">
    <source>
        <dbReference type="EMBL" id="EKX41294.1"/>
    </source>
</evidence>
<accession>L1IZJ1</accession>
<dbReference type="Gene3D" id="1.10.287.70">
    <property type="match status" value="1"/>
</dbReference>
<proteinExistence type="predicted"/>
<feature type="compositionally biased region" description="Basic and acidic residues" evidence="1">
    <location>
        <begin position="97"/>
        <end position="116"/>
    </location>
</feature>
<feature type="domain" description="Potassium channel" evidence="3">
    <location>
        <begin position="405"/>
        <end position="460"/>
    </location>
</feature>
<name>L1IZJ1_GUITC</name>
<dbReference type="SUPFAM" id="SSF81324">
    <property type="entry name" value="Voltage-gated potassium channels"/>
    <property type="match status" value="2"/>
</dbReference>
<evidence type="ECO:0000313" key="5">
    <source>
        <dbReference type="EnsemblProtists" id="EKX41294"/>
    </source>
</evidence>
<dbReference type="PaxDb" id="55529-EKX41294"/>
<dbReference type="EnsemblProtists" id="EKX41294">
    <property type="protein sequence ID" value="EKX41294"/>
    <property type="gene ID" value="GUITHDRAFT_142197"/>
</dbReference>
<dbReference type="GeneID" id="17297942"/>
<dbReference type="InterPro" id="IPR013099">
    <property type="entry name" value="K_chnl_dom"/>
</dbReference>
<dbReference type="KEGG" id="gtt:GUITHDRAFT_142197"/>
<dbReference type="InterPro" id="IPR015449">
    <property type="entry name" value="K_chnl_Ca-activ_SK"/>
</dbReference>
<sequence length="987" mass="112956">MTWMIPRLKIMGAATAECIPSRPSHLWRRWESMKDEEIGLEIEQVETLFGVKVVASPPQVLPEIERRLSILEDLVRRQSLRNLMPDMESSKTLSSDRTAEPQEREDKDEDGRETPNQRRARLKDRKYAAPNFSQSMIEMHRITSKGVEKAVEMKVRRNDIDSQRRFYSLLAACSGIFGTFLAIIQNELIYRWHPKSGKIDILKALNSFSSFVCAVWIFYMYRMQLRLVAMNRRLRVKSSKNTKIKEVGFLQVLASRGLWLELLICVPHLPPFFSPEFGMEVQNGNFILYRGETIFCVYNILRIYLLWRCIRDFIIKTMPKHFTIEAFTQINIGSFYVLKSLLEGWKGFQFVTFAWMFSMLVLGYFFRAFETSACLFPFHDHPSCFLPEAVLWQIDSGSLEKESILVRYSDALWAMFITSTSVGYGDIYAVTLLGRMTSILMAFLGLMFASLMTASISNAFQWNPEEARTLAIFERERARRHMSLTAMIHMKDKMYVDIETSGSDNNKVDIIFSRVKNLQGMLETIEEEATVAKVPLVRRLSMNSIGRRDINQLSKDGQTFPSMQGSKRSGSFKMRVKKAMTQRDGTGKWHHNFKALHGAQQSYRQWAALLGMTGTLFAVAQNEYLMQGGGQSDVTMNALKAMNSICTLSCAAFILRMYYIARLLEAVSLHVHCFTDLITDVGVWWLLDPSLWLELVLVLVHNPPSYRFVLVTDNLGENNIYVTCGETILCGCNLIRIYLCWRVLRDWILSVFPKHQTLSGFQRTKIGSSFAIKHIMHSWYAAIYMSLVWMIAIVLLGKCSGSDASRDAAAAYWFRAAETTACTLPHIREEVPACANPNAMHWVIHGMDFNKSSHMRMTTAIWFILITSTTVGYGLALLLLIIIIIITSFRAAAAAEVSSQIGLVAASLLTAALTNLLQFSSSETTAKALIEREILRNHLQEKSAQLLQLFWRRRKGKTRRKDKFQNIRLIGHDIRTMKIQTTSDIEV</sequence>
<evidence type="ECO:0000313" key="6">
    <source>
        <dbReference type="Proteomes" id="UP000011087"/>
    </source>
</evidence>
<keyword evidence="2" id="KW-1133">Transmembrane helix</keyword>
<organism evidence="4">
    <name type="scientific">Guillardia theta (strain CCMP2712)</name>
    <name type="common">Cryptophyte</name>
    <dbReference type="NCBI Taxonomy" id="905079"/>
    <lineage>
        <taxon>Eukaryota</taxon>
        <taxon>Cryptophyceae</taxon>
        <taxon>Pyrenomonadales</taxon>
        <taxon>Geminigeraceae</taxon>
        <taxon>Guillardia</taxon>
    </lineage>
</organism>
<dbReference type="GO" id="GO:0016286">
    <property type="term" value="F:small conductance calcium-activated potassium channel activity"/>
    <property type="evidence" value="ECO:0007669"/>
    <property type="project" value="InterPro"/>
</dbReference>
<feature type="transmembrane region" description="Helical" evidence="2">
    <location>
        <begin position="439"/>
        <end position="460"/>
    </location>
</feature>
<protein>
    <recommendedName>
        <fullName evidence="3">Potassium channel domain-containing protein</fullName>
    </recommendedName>
</protein>
<feature type="transmembrane region" description="Helical" evidence="2">
    <location>
        <begin position="204"/>
        <end position="223"/>
    </location>
</feature>
<reference evidence="6" key="2">
    <citation type="submission" date="2012-11" db="EMBL/GenBank/DDBJ databases">
        <authorList>
            <person name="Kuo A."/>
            <person name="Curtis B.A."/>
            <person name="Tanifuji G."/>
            <person name="Burki F."/>
            <person name="Gruber A."/>
            <person name="Irimia M."/>
            <person name="Maruyama S."/>
            <person name="Arias M.C."/>
            <person name="Ball S.G."/>
            <person name="Gile G.H."/>
            <person name="Hirakawa Y."/>
            <person name="Hopkins J.F."/>
            <person name="Rensing S.A."/>
            <person name="Schmutz J."/>
            <person name="Symeonidi A."/>
            <person name="Elias M."/>
            <person name="Eveleigh R.J."/>
            <person name="Herman E.K."/>
            <person name="Klute M.J."/>
            <person name="Nakayama T."/>
            <person name="Obornik M."/>
            <person name="Reyes-Prieto A."/>
            <person name="Armbrust E.V."/>
            <person name="Aves S.J."/>
            <person name="Beiko R.G."/>
            <person name="Coutinho P."/>
            <person name="Dacks J.B."/>
            <person name="Durnford D.G."/>
            <person name="Fast N.M."/>
            <person name="Green B.R."/>
            <person name="Grisdale C."/>
            <person name="Hempe F."/>
            <person name="Henrissat B."/>
            <person name="Hoppner M.P."/>
            <person name="Ishida K.-I."/>
            <person name="Kim E."/>
            <person name="Koreny L."/>
            <person name="Kroth P.G."/>
            <person name="Liu Y."/>
            <person name="Malik S.-B."/>
            <person name="Maier U.G."/>
            <person name="McRose D."/>
            <person name="Mock T."/>
            <person name="Neilson J.A."/>
            <person name="Onodera N.T."/>
            <person name="Poole A.M."/>
            <person name="Pritham E.J."/>
            <person name="Richards T.A."/>
            <person name="Rocap G."/>
            <person name="Roy S.W."/>
            <person name="Sarai C."/>
            <person name="Schaack S."/>
            <person name="Shirato S."/>
            <person name="Slamovits C.H."/>
            <person name="Spencer D.F."/>
            <person name="Suzuki S."/>
            <person name="Worden A.Z."/>
            <person name="Zauner S."/>
            <person name="Barry K."/>
            <person name="Bell C."/>
            <person name="Bharti A.K."/>
            <person name="Crow J.A."/>
            <person name="Grimwood J."/>
            <person name="Kramer R."/>
            <person name="Lindquist E."/>
            <person name="Lucas S."/>
            <person name="Salamov A."/>
            <person name="McFadden G.I."/>
            <person name="Lane C.E."/>
            <person name="Keeling P.J."/>
            <person name="Gray M.W."/>
            <person name="Grigoriev I.V."/>
            <person name="Archibald J.M."/>
        </authorList>
    </citation>
    <scope>NUCLEOTIDE SEQUENCE</scope>
    <source>
        <strain evidence="6">CCMP2712</strain>
    </source>
</reference>
<keyword evidence="2" id="KW-0812">Transmembrane</keyword>
<feature type="transmembrane region" description="Helical" evidence="2">
    <location>
        <begin position="778"/>
        <end position="796"/>
    </location>
</feature>
<dbReference type="AlphaFoldDB" id="L1IZJ1"/>
<dbReference type="OrthoDB" id="73653at2759"/>
<dbReference type="PANTHER" id="PTHR10153">
    <property type="entry name" value="SMALL CONDUCTANCE CALCIUM-ACTIVATED POTASSIUM CHANNEL"/>
    <property type="match status" value="1"/>
</dbReference>
<dbReference type="HOGENOM" id="CLU_300631_0_0_1"/>
<feature type="transmembrane region" description="Helical" evidence="2">
    <location>
        <begin position="860"/>
        <end position="886"/>
    </location>
</feature>
<dbReference type="RefSeq" id="XP_005828274.1">
    <property type="nucleotide sequence ID" value="XM_005828217.1"/>
</dbReference>